<evidence type="ECO:0000256" key="7">
    <source>
        <dbReference type="ARBA" id="ARBA00022968"/>
    </source>
</evidence>
<dbReference type="GO" id="GO:0008417">
    <property type="term" value="F:fucosyltransferase activity"/>
    <property type="evidence" value="ECO:0007669"/>
    <property type="project" value="InterPro"/>
</dbReference>
<keyword evidence="4 12" id="KW-0328">Glycosyltransferase</keyword>
<feature type="domain" description="Fucosyltransferase N-terminal" evidence="14">
    <location>
        <begin position="98"/>
        <end position="208"/>
    </location>
</feature>
<evidence type="ECO:0000313" key="15">
    <source>
        <dbReference type="EMBL" id="KAF2903743.1"/>
    </source>
</evidence>
<dbReference type="EC" id="2.4.1.-" evidence="12"/>
<comment type="subcellular location">
    <subcellularLocation>
        <location evidence="1 12">Golgi apparatus</location>
        <location evidence="1 12">Golgi stack membrane</location>
        <topology evidence="1 12">Single-pass type II membrane protein</topology>
    </subcellularLocation>
</comment>
<evidence type="ECO:0000256" key="1">
    <source>
        <dbReference type="ARBA" id="ARBA00004447"/>
    </source>
</evidence>
<dbReference type="PANTHER" id="PTHR48438">
    <property type="entry name" value="ALPHA-(1,3)-FUCOSYLTRANSFERASE C-RELATED"/>
    <property type="match status" value="1"/>
</dbReference>
<reference evidence="15" key="1">
    <citation type="submission" date="2019-08" db="EMBL/GenBank/DDBJ databases">
        <title>The genome of the North American firefly Photinus pyralis.</title>
        <authorList>
            <consortium name="Photinus pyralis genome working group"/>
            <person name="Fallon T.R."/>
            <person name="Sander Lower S.E."/>
            <person name="Weng J.-K."/>
        </authorList>
    </citation>
    <scope>NUCLEOTIDE SEQUENCE</scope>
    <source>
        <strain evidence="15">TRF0915ILg1</strain>
        <tissue evidence="15">Whole body</tissue>
    </source>
</reference>
<dbReference type="Pfam" id="PF00852">
    <property type="entry name" value="Glyco_transf_10"/>
    <property type="match status" value="1"/>
</dbReference>
<evidence type="ECO:0000313" key="16">
    <source>
        <dbReference type="Proteomes" id="UP000801492"/>
    </source>
</evidence>
<dbReference type="AlphaFoldDB" id="A0A8K0DCR2"/>
<keyword evidence="7" id="KW-0735">Signal-anchor</keyword>
<comment type="pathway">
    <text evidence="2">Protein modification; protein glycosylation.</text>
</comment>
<dbReference type="OrthoDB" id="427096at2759"/>
<dbReference type="InterPro" id="IPR031481">
    <property type="entry name" value="Glyco_tran_10_N"/>
</dbReference>
<sequence length="420" mass="49377">MTHLPAKRSMQIVILFGIFGLYFILLLETRSSIKSISNFISDERTRNSDKIILVHYNDNITSVNWRNLTKEQIDSLSELGKILYLGHDYPKLNASVKNYTILTWNSQHGVQFFDDFDPLKSCPVKNCKISYEDEDFEFANMVVFDLRRMEKVHELPKGKRNSKQIWTMLIDKATFNNLTQIKNKLKNYNGIFNWTMSYRMDSEIPVPRGRTVPVKPGEPTEIESFDTWNKNKNQNVLIAIADLNCNESDKHWKYVKELKKYIAVVIYGRCGDTKCLESSTKDCSLLSQYKFYLAFEDSNCDEYLTEKLWLNTYAKNAVPIVMGATNKFYKQLLPPTSYISTVDFSTPQDLAEYVLHLNNTPNELDSYFEWKKRFKVLNEFTEYLETDAINYCRICEALNYNSMKKRVYNDLETYWNKNYC</sequence>
<evidence type="ECO:0000256" key="9">
    <source>
        <dbReference type="ARBA" id="ARBA00023034"/>
    </source>
</evidence>
<keyword evidence="5 12" id="KW-0808">Transferase</keyword>
<dbReference type="Proteomes" id="UP000801492">
    <property type="component" value="Unassembled WGS sequence"/>
</dbReference>
<proteinExistence type="inferred from homology"/>
<keyword evidence="10 12" id="KW-0472">Membrane</keyword>
<dbReference type="GO" id="GO:0032580">
    <property type="term" value="C:Golgi cisterna membrane"/>
    <property type="evidence" value="ECO:0007669"/>
    <property type="project" value="UniProtKB-SubCell"/>
</dbReference>
<dbReference type="InterPro" id="IPR038577">
    <property type="entry name" value="GT10-like_C_sf"/>
</dbReference>
<dbReference type="Gene3D" id="3.40.50.11660">
    <property type="entry name" value="Glycosyl transferase family 10, C-terminal domain"/>
    <property type="match status" value="1"/>
</dbReference>
<dbReference type="UniPathway" id="UPA00378"/>
<evidence type="ECO:0000256" key="11">
    <source>
        <dbReference type="ARBA" id="ARBA00023180"/>
    </source>
</evidence>
<dbReference type="InterPro" id="IPR055270">
    <property type="entry name" value="Glyco_tran_10_C"/>
</dbReference>
<evidence type="ECO:0000256" key="10">
    <source>
        <dbReference type="ARBA" id="ARBA00023136"/>
    </source>
</evidence>
<dbReference type="EMBL" id="VTPC01000943">
    <property type="protein sequence ID" value="KAF2903743.1"/>
    <property type="molecule type" value="Genomic_DNA"/>
</dbReference>
<dbReference type="FunFam" id="3.40.50.11660:FF:000002">
    <property type="entry name" value="Alpha-(1,3)-fucosyltransferase"/>
    <property type="match status" value="1"/>
</dbReference>
<evidence type="ECO:0000256" key="5">
    <source>
        <dbReference type="ARBA" id="ARBA00022679"/>
    </source>
</evidence>
<dbReference type="PANTHER" id="PTHR48438:SF1">
    <property type="entry name" value="ALPHA-(1,3)-FUCOSYLTRANSFERASE C-RELATED"/>
    <property type="match status" value="1"/>
</dbReference>
<evidence type="ECO:0000256" key="8">
    <source>
        <dbReference type="ARBA" id="ARBA00022989"/>
    </source>
</evidence>
<dbReference type="Pfam" id="PF17039">
    <property type="entry name" value="Glyco_tran_10_N"/>
    <property type="match status" value="1"/>
</dbReference>
<evidence type="ECO:0000256" key="6">
    <source>
        <dbReference type="ARBA" id="ARBA00022692"/>
    </source>
</evidence>
<dbReference type="SUPFAM" id="SSF53756">
    <property type="entry name" value="UDP-Glycosyltransferase/glycogen phosphorylase"/>
    <property type="match status" value="1"/>
</dbReference>
<evidence type="ECO:0000256" key="4">
    <source>
        <dbReference type="ARBA" id="ARBA00022676"/>
    </source>
</evidence>
<evidence type="ECO:0000256" key="12">
    <source>
        <dbReference type="RuleBase" id="RU003832"/>
    </source>
</evidence>
<gene>
    <name evidence="15" type="ORF">ILUMI_02451</name>
</gene>
<accession>A0A8K0DCR2</accession>
<comment type="caution">
    <text evidence="15">The sequence shown here is derived from an EMBL/GenBank/DDBJ whole genome shotgun (WGS) entry which is preliminary data.</text>
</comment>
<keyword evidence="6 12" id="KW-0812">Transmembrane</keyword>
<evidence type="ECO:0000256" key="2">
    <source>
        <dbReference type="ARBA" id="ARBA00004922"/>
    </source>
</evidence>
<evidence type="ECO:0000259" key="13">
    <source>
        <dbReference type="Pfam" id="PF00852"/>
    </source>
</evidence>
<keyword evidence="9 12" id="KW-0333">Golgi apparatus</keyword>
<keyword evidence="16" id="KW-1185">Reference proteome</keyword>
<keyword evidence="8 12" id="KW-1133">Transmembrane helix</keyword>
<name>A0A8K0DCR2_IGNLU</name>
<feature type="domain" description="Fucosyltransferase C-terminal" evidence="13">
    <location>
        <begin position="232"/>
        <end position="413"/>
    </location>
</feature>
<dbReference type="InterPro" id="IPR001503">
    <property type="entry name" value="Glyco_trans_10"/>
</dbReference>
<evidence type="ECO:0000256" key="3">
    <source>
        <dbReference type="ARBA" id="ARBA00008919"/>
    </source>
</evidence>
<feature type="transmembrane region" description="Helical" evidence="12">
    <location>
        <begin position="12"/>
        <end position="29"/>
    </location>
</feature>
<evidence type="ECO:0000259" key="14">
    <source>
        <dbReference type="Pfam" id="PF17039"/>
    </source>
</evidence>
<comment type="similarity">
    <text evidence="3 12">Belongs to the glycosyltransferase 10 family.</text>
</comment>
<keyword evidence="11" id="KW-0325">Glycoprotein</keyword>
<protein>
    <recommendedName>
        <fullName evidence="12">Fucosyltransferase</fullName>
        <ecNumber evidence="12">2.4.1.-</ecNumber>
    </recommendedName>
</protein>
<organism evidence="15 16">
    <name type="scientific">Ignelater luminosus</name>
    <name type="common">Cucubano</name>
    <name type="synonym">Pyrophorus luminosus</name>
    <dbReference type="NCBI Taxonomy" id="2038154"/>
    <lineage>
        <taxon>Eukaryota</taxon>
        <taxon>Metazoa</taxon>
        <taxon>Ecdysozoa</taxon>
        <taxon>Arthropoda</taxon>
        <taxon>Hexapoda</taxon>
        <taxon>Insecta</taxon>
        <taxon>Pterygota</taxon>
        <taxon>Neoptera</taxon>
        <taxon>Endopterygota</taxon>
        <taxon>Coleoptera</taxon>
        <taxon>Polyphaga</taxon>
        <taxon>Elateriformia</taxon>
        <taxon>Elateroidea</taxon>
        <taxon>Elateridae</taxon>
        <taxon>Agrypninae</taxon>
        <taxon>Pyrophorini</taxon>
        <taxon>Ignelater</taxon>
    </lineage>
</organism>